<dbReference type="EMBL" id="CP050253">
    <property type="protein sequence ID" value="QIQ22050.1"/>
    <property type="molecule type" value="Genomic_DNA"/>
</dbReference>
<dbReference type="RefSeq" id="WP_166917347.1">
    <property type="nucleotide sequence ID" value="NZ_CP050253.1"/>
</dbReference>
<dbReference type="PANTHER" id="PTHR16301">
    <property type="entry name" value="IMPACT-RELATED"/>
    <property type="match status" value="1"/>
</dbReference>
<evidence type="ECO:0000256" key="1">
    <source>
        <dbReference type="ARBA" id="ARBA00007665"/>
    </source>
</evidence>
<dbReference type="Proteomes" id="UP000501168">
    <property type="component" value="Chromosome"/>
</dbReference>
<dbReference type="Pfam" id="PF01205">
    <property type="entry name" value="Impact_N"/>
    <property type="match status" value="1"/>
</dbReference>
<dbReference type="GO" id="GO:0032561">
    <property type="term" value="F:guanyl ribonucleotide binding"/>
    <property type="evidence" value="ECO:0007669"/>
    <property type="project" value="UniProtKB-ARBA"/>
</dbReference>
<protein>
    <submittedName>
        <fullName evidence="3">YigZ family protein</fullName>
    </submittedName>
</protein>
<proteinExistence type="inferred from homology"/>
<dbReference type="InterPro" id="IPR036956">
    <property type="entry name" value="Impact_N_sf"/>
</dbReference>
<dbReference type="GO" id="GO:0043168">
    <property type="term" value="F:anion binding"/>
    <property type="evidence" value="ECO:0007669"/>
    <property type="project" value="UniProtKB-ARBA"/>
</dbReference>
<evidence type="ECO:0000259" key="2">
    <source>
        <dbReference type="Pfam" id="PF01205"/>
    </source>
</evidence>
<name>A0A6G9IEN6_9GAMM</name>
<keyword evidence="4" id="KW-1185">Reference proteome</keyword>
<dbReference type="KEGG" id="orb:IPMB12_10360"/>
<evidence type="ECO:0000313" key="3">
    <source>
        <dbReference type="EMBL" id="QIQ22050.1"/>
    </source>
</evidence>
<dbReference type="SUPFAM" id="SSF54980">
    <property type="entry name" value="EF-G C-terminal domain-like"/>
    <property type="match status" value="1"/>
</dbReference>
<dbReference type="InterPro" id="IPR020568">
    <property type="entry name" value="Ribosomal_Su5_D2-typ_SF"/>
</dbReference>
<dbReference type="InterPro" id="IPR023582">
    <property type="entry name" value="Impact"/>
</dbReference>
<comment type="similarity">
    <text evidence="1">Belongs to the IMPACT family.</text>
</comment>
<dbReference type="AlphaFoldDB" id="A0A6G9IEN6"/>
<dbReference type="PANTHER" id="PTHR16301:SF20">
    <property type="entry name" value="IMPACT FAMILY MEMBER YIGZ"/>
    <property type="match status" value="1"/>
</dbReference>
<dbReference type="FunCoup" id="A0A6G9IEN6">
    <property type="interactions" value="68"/>
</dbReference>
<dbReference type="InterPro" id="IPR020569">
    <property type="entry name" value="UPF0029_Impact_CS"/>
</dbReference>
<dbReference type="InterPro" id="IPR001498">
    <property type="entry name" value="Impact_N"/>
</dbReference>
<dbReference type="SUPFAM" id="SSF54211">
    <property type="entry name" value="Ribosomal protein S5 domain 2-like"/>
    <property type="match status" value="1"/>
</dbReference>
<dbReference type="GO" id="GO:0006446">
    <property type="term" value="P:regulation of translational initiation"/>
    <property type="evidence" value="ECO:0007669"/>
    <property type="project" value="TreeGrafter"/>
</dbReference>
<dbReference type="PROSITE" id="PS00910">
    <property type="entry name" value="UPF0029"/>
    <property type="match status" value="1"/>
</dbReference>
<dbReference type="InterPro" id="IPR035647">
    <property type="entry name" value="EFG_III/V"/>
</dbReference>
<feature type="domain" description="Impact N-terminal" evidence="2">
    <location>
        <begin position="16"/>
        <end position="116"/>
    </location>
</feature>
<dbReference type="Gene3D" id="3.30.70.240">
    <property type="match status" value="1"/>
</dbReference>
<reference evidence="3 4" key="1">
    <citation type="submission" date="2020-03" db="EMBL/GenBank/DDBJ databases">
        <title>Complete genome sequence of Orbus sp. IPMB12 (BCRC 80908).</title>
        <authorList>
            <person name="Lo W.-S."/>
            <person name="Chang T.-H."/>
            <person name="Kuo C.-H."/>
        </authorList>
    </citation>
    <scope>NUCLEOTIDE SEQUENCE [LARGE SCALE GENOMIC DNA]</scope>
    <source>
        <strain evidence="3 4">IPMB12</strain>
    </source>
</reference>
<dbReference type="InParanoid" id="A0A6G9IEN6"/>
<dbReference type="GO" id="GO:0005737">
    <property type="term" value="C:cytoplasm"/>
    <property type="evidence" value="ECO:0007669"/>
    <property type="project" value="TreeGrafter"/>
</dbReference>
<dbReference type="Gene3D" id="3.30.230.30">
    <property type="entry name" value="Impact, N-terminal domain"/>
    <property type="match status" value="1"/>
</dbReference>
<gene>
    <name evidence="3" type="ORF">IPMB12_10360</name>
</gene>
<organism evidence="3 4">
    <name type="scientific">Zophobihabitans entericus</name>
    <dbReference type="NCBI Taxonomy" id="1635327"/>
    <lineage>
        <taxon>Bacteria</taxon>
        <taxon>Pseudomonadati</taxon>
        <taxon>Pseudomonadota</taxon>
        <taxon>Gammaproteobacteria</taxon>
        <taxon>Orbales</taxon>
        <taxon>Orbaceae</taxon>
        <taxon>Zophobihabitans</taxon>
    </lineage>
</organism>
<accession>A0A6G9IEN6</accession>
<sequence>MTFTLVEPYQWQEEIKKSRFLVRSAPVTTTEQAQQFIQANSDATANHNCWAWKIGQQYRFSDDGEPSGTAGRPILSAIEGQQIDEVVVLVIRWFGGIKLGAGGLIRAYGGCAAHCLQSAPLKPIILRQHYQFSCHYHEWPILENRLRDFDVIIDEQIFGTLGPAIKMAIPTEEAKLFQETLVNLTKGRESLTILDK</sequence>
<evidence type="ECO:0000313" key="4">
    <source>
        <dbReference type="Proteomes" id="UP000501168"/>
    </source>
</evidence>
<dbReference type="GO" id="GO:0017111">
    <property type="term" value="F:ribonucleoside triphosphate phosphatase activity"/>
    <property type="evidence" value="ECO:0007669"/>
    <property type="project" value="UniProtKB-ARBA"/>
</dbReference>